<evidence type="ECO:0000313" key="2">
    <source>
        <dbReference type="EMBL" id="KAA1132947.1"/>
    </source>
</evidence>
<dbReference type="PANTHER" id="PTHR33069">
    <property type="entry name" value="CHROMOSOME 7, WHOLE GENOME SHOTGUN SEQUENCE-RELATED"/>
    <property type="match status" value="1"/>
</dbReference>
<accession>A0A5B0S588</accession>
<dbReference type="PANTHER" id="PTHR33069:SF3">
    <property type="entry name" value="DYNEIN HEAVY CHAIN TAIL DOMAIN-CONTAINING PROTEIN"/>
    <property type="match status" value="1"/>
</dbReference>
<dbReference type="AlphaFoldDB" id="A0A5B0S588"/>
<keyword evidence="3" id="KW-1185">Reference proteome</keyword>
<evidence type="ECO:0000313" key="4">
    <source>
        <dbReference type="Proteomes" id="UP000325313"/>
    </source>
</evidence>
<dbReference type="OrthoDB" id="2508355at2759"/>
<proteinExistence type="predicted"/>
<protein>
    <submittedName>
        <fullName evidence="2">Uncharacterized protein</fullName>
    </submittedName>
</protein>
<reference evidence="3 4" key="1">
    <citation type="submission" date="2019-05" db="EMBL/GenBank/DDBJ databases">
        <title>Emergence of the Ug99 lineage of the wheat stem rust pathogen through somatic hybridization.</title>
        <authorList>
            <person name="Li F."/>
            <person name="Upadhyaya N.M."/>
            <person name="Sperschneider J."/>
            <person name="Matny O."/>
            <person name="Nguyen-Phuc H."/>
            <person name="Mago R."/>
            <person name="Raley C."/>
            <person name="Miller M.E."/>
            <person name="Silverstein K.A.T."/>
            <person name="Henningsen E."/>
            <person name="Hirsch C.D."/>
            <person name="Visser B."/>
            <person name="Pretorius Z.A."/>
            <person name="Steffenson B.J."/>
            <person name="Schwessinger B."/>
            <person name="Dodds P.N."/>
            <person name="Figueroa M."/>
        </authorList>
    </citation>
    <scope>NUCLEOTIDE SEQUENCE [LARGE SCALE GENOMIC DNA]</scope>
    <source>
        <strain evidence="1">21-0</strain>
        <strain evidence="2 4">Ug99</strain>
    </source>
</reference>
<gene>
    <name evidence="1" type="ORF">PGT21_026695</name>
    <name evidence="2" type="ORF">PGTUg99_007323</name>
</gene>
<evidence type="ECO:0000313" key="3">
    <source>
        <dbReference type="Proteomes" id="UP000324748"/>
    </source>
</evidence>
<name>A0A5B0S588_PUCGR</name>
<sequence>MDELDTLASHQLRQQAGFAMKLFQRLVDHDYNLRLNVTASDLRTQNMLSKGDLFTELHSTLLPLLRSHISSLSVALRNSASLRINQAPTLKCIIEIQMKLELTLDQTIYILNDILPGQLLAPSQTNDQHFKQFKFYRLRRLESSIKQRMRGKLALFFSNCRQLIEETTTPGRSRTLATFSPAKALQSIDLAIRWSSSELNLIYFIWIDELSKINTLCVRLSAVADPDQQFYNNKLYQSFKPVIKLSRLFFRKIMTAGMTNKQAPFYTEMSSYQLNLLEETAGKITDTLTDFVRSFEQDNQRRPESARVIIPRLKNLTTLFQSCLFLTDLYIVPVFADVPSQAYLKTWVVTWNTLFYQATHNATQACESFQRA</sequence>
<dbReference type="Proteomes" id="UP000324748">
    <property type="component" value="Unassembled WGS sequence"/>
</dbReference>
<dbReference type="EMBL" id="VSWC01000118">
    <property type="protein sequence ID" value="KAA1084399.1"/>
    <property type="molecule type" value="Genomic_DNA"/>
</dbReference>
<dbReference type="EMBL" id="VDEP01000074">
    <property type="protein sequence ID" value="KAA1132947.1"/>
    <property type="molecule type" value="Genomic_DNA"/>
</dbReference>
<dbReference type="Proteomes" id="UP000325313">
    <property type="component" value="Unassembled WGS sequence"/>
</dbReference>
<evidence type="ECO:0000313" key="1">
    <source>
        <dbReference type="EMBL" id="KAA1084399.1"/>
    </source>
</evidence>
<comment type="caution">
    <text evidence="2">The sequence shown here is derived from an EMBL/GenBank/DDBJ whole genome shotgun (WGS) entry which is preliminary data.</text>
</comment>
<organism evidence="2 4">
    <name type="scientific">Puccinia graminis f. sp. tritici</name>
    <dbReference type="NCBI Taxonomy" id="56615"/>
    <lineage>
        <taxon>Eukaryota</taxon>
        <taxon>Fungi</taxon>
        <taxon>Dikarya</taxon>
        <taxon>Basidiomycota</taxon>
        <taxon>Pucciniomycotina</taxon>
        <taxon>Pucciniomycetes</taxon>
        <taxon>Pucciniales</taxon>
        <taxon>Pucciniaceae</taxon>
        <taxon>Puccinia</taxon>
    </lineage>
</organism>